<sequence>MKVTIKDIAHKADVSVSTVSKALNEKKGVSNFTRQKIINVAKELGYFSQYTKNDLKTYNLAFVISRRHIPVFNNPFYVRVIAGVEIEAEKNDYNLLFSTLSLKDLQSKEVPRIIKQNKVDGLILAGADLNQAMIRKIEELKFPTVLVDNYLKSPIMDSIVSDNFNGALQAVKYLVKMGHQQIGYAGGPDSHPSFSERQQAYKLALLENNLAIKNEYMIIADDLGENMTKNLCKRFMQLDKLPTAIFAANDAIAIGLMQNFKKYGIKIPEDISLIGFDNIEITAFTTPKISTIDIDKQAMGQEAARKLFARIADPEKKATKSVITTDLIARESVREI</sequence>
<evidence type="ECO:0000259" key="5">
    <source>
        <dbReference type="PROSITE" id="PS50932"/>
    </source>
</evidence>
<keyword evidence="4" id="KW-0804">Transcription</keyword>
<evidence type="ECO:0000256" key="1">
    <source>
        <dbReference type="ARBA" id="ARBA00022491"/>
    </source>
</evidence>
<dbReference type="SUPFAM" id="SSF53822">
    <property type="entry name" value="Periplasmic binding protein-like I"/>
    <property type="match status" value="1"/>
</dbReference>
<dbReference type="PANTHER" id="PTHR30146">
    <property type="entry name" value="LACI-RELATED TRANSCRIPTIONAL REPRESSOR"/>
    <property type="match status" value="1"/>
</dbReference>
<protein>
    <submittedName>
        <fullName evidence="6">LacI family transcriptional regulator</fullName>
    </submittedName>
</protein>
<evidence type="ECO:0000313" key="6">
    <source>
        <dbReference type="EMBL" id="SFL69623.1"/>
    </source>
</evidence>
<keyword evidence="1" id="KW-0678">Repressor</keyword>
<dbReference type="Pfam" id="PF00356">
    <property type="entry name" value="LacI"/>
    <property type="match status" value="1"/>
</dbReference>
<keyword evidence="2" id="KW-0805">Transcription regulation</keyword>
<name>A0A1I4JTP6_9FIRM</name>
<dbReference type="InterPro" id="IPR028082">
    <property type="entry name" value="Peripla_BP_I"/>
</dbReference>
<evidence type="ECO:0000256" key="2">
    <source>
        <dbReference type="ARBA" id="ARBA00023015"/>
    </source>
</evidence>
<dbReference type="InterPro" id="IPR046335">
    <property type="entry name" value="LacI/GalR-like_sensor"/>
</dbReference>
<evidence type="ECO:0000256" key="3">
    <source>
        <dbReference type="ARBA" id="ARBA00023125"/>
    </source>
</evidence>
<dbReference type="Gene3D" id="1.10.260.40">
    <property type="entry name" value="lambda repressor-like DNA-binding domains"/>
    <property type="match status" value="1"/>
</dbReference>
<dbReference type="Gene3D" id="3.40.50.2300">
    <property type="match status" value="2"/>
</dbReference>
<feature type="domain" description="HTH lacI-type" evidence="5">
    <location>
        <begin position="3"/>
        <end position="57"/>
    </location>
</feature>
<keyword evidence="3" id="KW-0238">DNA-binding</keyword>
<dbReference type="AlphaFoldDB" id="A0A1I4JTP6"/>
<dbReference type="SMART" id="SM00354">
    <property type="entry name" value="HTH_LACI"/>
    <property type="match status" value="1"/>
</dbReference>
<gene>
    <name evidence="6" type="ORF">SAMN02983006_01800</name>
</gene>
<dbReference type="RefSeq" id="WP_089861882.1">
    <property type="nucleotide sequence ID" value="NZ_FOTI01000025.1"/>
</dbReference>
<dbReference type="InterPro" id="IPR000843">
    <property type="entry name" value="HTH_LacI"/>
</dbReference>
<dbReference type="InterPro" id="IPR010982">
    <property type="entry name" value="Lambda_DNA-bd_dom_sf"/>
</dbReference>
<proteinExistence type="predicted"/>
<dbReference type="CDD" id="cd06267">
    <property type="entry name" value="PBP1_LacI_sugar_binding-like"/>
    <property type="match status" value="1"/>
</dbReference>
<keyword evidence="7" id="KW-1185">Reference proteome</keyword>
<reference evidence="6 7" key="1">
    <citation type="submission" date="2016-10" db="EMBL/GenBank/DDBJ databases">
        <authorList>
            <person name="de Groot N.N."/>
        </authorList>
    </citation>
    <scope>NUCLEOTIDE SEQUENCE [LARGE SCALE GENOMIC DNA]</scope>
    <source>
        <strain evidence="6 7">ATCC 51327</strain>
    </source>
</reference>
<dbReference type="PROSITE" id="PS00356">
    <property type="entry name" value="HTH_LACI_1"/>
    <property type="match status" value="1"/>
</dbReference>
<dbReference type="EMBL" id="FOTI01000025">
    <property type="protein sequence ID" value="SFL69623.1"/>
    <property type="molecule type" value="Genomic_DNA"/>
</dbReference>
<evidence type="ECO:0000313" key="7">
    <source>
        <dbReference type="Proteomes" id="UP000199006"/>
    </source>
</evidence>
<dbReference type="GO" id="GO:0003700">
    <property type="term" value="F:DNA-binding transcription factor activity"/>
    <property type="evidence" value="ECO:0007669"/>
    <property type="project" value="TreeGrafter"/>
</dbReference>
<dbReference type="SUPFAM" id="SSF47413">
    <property type="entry name" value="lambda repressor-like DNA-binding domains"/>
    <property type="match status" value="1"/>
</dbReference>
<evidence type="ECO:0000256" key="4">
    <source>
        <dbReference type="ARBA" id="ARBA00023163"/>
    </source>
</evidence>
<dbReference type="CDD" id="cd01392">
    <property type="entry name" value="HTH_LacI"/>
    <property type="match status" value="1"/>
</dbReference>
<dbReference type="PROSITE" id="PS50932">
    <property type="entry name" value="HTH_LACI_2"/>
    <property type="match status" value="1"/>
</dbReference>
<dbReference type="Proteomes" id="UP000199006">
    <property type="component" value="Unassembled WGS sequence"/>
</dbReference>
<dbReference type="Pfam" id="PF13377">
    <property type="entry name" value="Peripla_BP_3"/>
    <property type="match status" value="1"/>
</dbReference>
<dbReference type="OrthoDB" id="43195at2"/>
<organism evidence="6 7">
    <name type="scientific">Halanaerobium salsuginis</name>
    <dbReference type="NCBI Taxonomy" id="29563"/>
    <lineage>
        <taxon>Bacteria</taxon>
        <taxon>Bacillati</taxon>
        <taxon>Bacillota</taxon>
        <taxon>Clostridia</taxon>
        <taxon>Halanaerobiales</taxon>
        <taxon>Halanaerobiaceae</taxon>
        <taxon>Halanaerobium</taxon>
    </lineage>
</organism>
<dbReference type="GO" id="GO:0000976">
    <property type="term" value="F:transcription cis-regulatory region binding"/>
    <property type="evidence" value="ECO:0007669"/>
    <property type="project" value="TreeGrafter"/>
</dbReference>
<accession>A0A1I4JTP6</accession>
<dbReference type="STRING" id="29563.SAMN02983006_01800"/>
<dbReference type="PANTHER" id="PTHR30146:SF148">
    <property type="entry name" value="HTH-TYPE TRANSCRIPTIONAL REPRESSOR PURR-RELATED"/>
    <property type="match status" value="1"/>
</dbReference>